<keyword evidence="4" id="KW-0804">Transcription</keyword>
<dbReference type="RefSeq" id="WP_136846024.1">
    <property type="nucleotide sequence ID" value="NZ_SSTM01000005.1"/>
</dbReference>
<evidence type="ECO:0000256" key="4">
    <source>
        <dbReference type="ARBA" id="ARBA00023163"/>
    </source>
</evidence>
<keyword evidence="7" id="KW-1185">Reference proteome</keyword>
<sequence>MQDFRVKTFLAVCKTLNYTRAAEELSLTQPAVSQHIAFLEKEYGAKLFVYQRKKLELTPAGRALRDALSTMAHDDALLHQHIAEVAHGAKTQLRIGLTLTAGEYVMAAPLAAFLAERPQIRAHVRSGDTKRLLGLMADGEIDCAFVEGIFDKTAYAWDTFRTERLVCICAAGRRPAEKVRSFNDLLGERLILREEGSGSRAVLEGALAQRDLSTSAFADTCVVGSLNIIKIFVAQGLGISFVYEAAVQRELQEGTLGVIPLPKEHLSHDISFIRLKNSLYEKELRLLYEGLKEAAAANRF</sequence>
<keyword evidence="2" id="KW-0805">Transcription regulation</keyword>
<dbReference type="Proteomes" id="UP000309454">
    <property type="component" value="Unassembled WGS sequence"/>
</dbReference>
<evidence type="ECO:0000256" key="2">
    <source>
        <dbReference type="ARBA" id="ARBA00023015"/>
    </source>
</evidence>
<dbReference type="InterPro" id="IPR036390">
    <property type="entry name" value="WH_DNA-bd_sf"/>
</dbReference>
<reference evidence="6 7" key="1">
    <citation type="submission" date="2019-04" db="EMBL/GenBank/DDBJ databases">
        <title>Microbes associate with the intestines of laboratory mice.</title>
        <authorList>
            <person name="Navarre W."/>
            <person name="Wong E."/>
            <person name="Huang K.C."/>
            <person name="Tropini C."/>
            <person name="Ng K."/>
            <person name="Yu B."/>
        </authorList>
    </citation>
    <scope>NUCLEOTIDE SEQUENCE [LARGE SCALE GENOMIC DNA]</scope>
    <source>
        <strain evidence="6 7">NM48_B13</strain>
    </source>
</reference>
<evidence type="ECO:0000313" key="7">
    <source>
        <dbReference type="Proteomes" id="UP000309454"/>
    </source>
</evidence>
<dbReference type="Pfam" id="PF03466">
    <property type="entry name" value="LysR_substrate"/>
    <property type="match status" value="1"/>
</dbReference>
<evidence type="ECO:0000259" key="5">
    <source>
        <dbReference type="PROSITE" id="PS50931"/>
    </source>
</evidence>
<dbReference type="PRINTS" id="PR00039">
    <property type="entry name" value="HTHLYSR"/>
</dbReference>
<dbReference type="InterPro" id="IPR000847">
    <property type="entry name" value="LysR_HTH_N"/>
</dbReference>
<evidence type="ECO:0000313" key="6">
    <source>
        <dbReference type="EMBL" id="TJW09960.1"/>
    </source>
</evidence>
<dbReference type="PANTHER" id="PTHR30126">
    <property type="entry name" value="HTH-TYPE TRANSCRIPTIONAL REGULATOR"/>
    <property type="match status" value="1"/>
</dbReference>
<evidence type="ECO:0000256" key="3">
    <source>
        <dbReference type="ARBA" id="ARBA00023125"/>
    </source>
</evidence>
<dbReference type="SUPFAM" id="SSF53850">
    <property type="entry name" value="Periplasmic binding protein-like II"/>
    <property type="match status" value="1"/>
</dbReference>
<proteinExistence type="inferred from homology"/>
<dbReference type="Pfam" id="PF00126">
    <property type="entry name" value="HTH_1"/>
    <property type="match status" value="1"/>
</dbReference>
<keyword evidence="3" id="KW-0238">DNA-binding</keyword>
<name>A0A4T9T6M5_9ACTN</name>
<organism evidence="6 7">
    <name type="scientific">Parvibacter caecicola</name>
    <dbReference type="NCBI Taxonomy" id="747645"/>
    <lineage>
        <taxon>Bacteria</taxon>
        <taxon>Bacillati</taxon>
        <taxon>Actinomycetota</taxon>
        <taxon>Coriobacteriia</taxon>
        <taxon>Coriobacteriales</taxon>
        <taxon>Coriobacteriaceae</taxon>
        <taxon>Parvibacter</taxon>
    </lineage>
</organism>
<protein>
    <submittedName>
        <fullName evidence="6">LysR family transcriptional regulator</fullName>
    </submittedName>
</protein>
<dbReference type="Gene3D" id="1.10.10.10">
    <property type="entry name" value="Winged helix-like DNA-binding domain superfamily/Winged helix DNA-binding domain"/>
    <property type="match status" value="1"/>
</dbReference>
<gene>
    <name evidence="6" type="ORF">E5982_07740</name>
</gene>
<dbReference type="AlphaFoldDB" id="A0A4T9T6M5"/>
<comment type="caution">
    <text evidence="6">The sequence shown here is derived from an EMBL/GenBank/DDBJ whole genome shotgun (WGS) entry which is preliminary data.</text>
</comment>
<dbReference type="GO" id="GO:0000976">
    <property type="term" value="F:transcription cis-regulatory region binding"/>
    <property type="evidence" value="ECO:0007669"/>
    <property type="project" value="TreeGrafter"/>
</dbReference>
<dbReference type="InterPro" id="IPR005119">
    <property type="entry name" value="LysR_subst-bd"/>
</dbReference>
<dbReference type="PANTHER" id="PTHR30126:SF39">
    <property type="entry name" value="HTH-TYPE TRANSCRIPTIONAL REGULATOR CYSL"/>
    <property type="match status" value="1"/>
</dbReference>
<feature type="domain" description="HTH lysR-type" evidence="5">
    <location>
        <begin position="1"/>
        <end position="58"/>
    </location>
</feature>
<accession>A0A4T9T6M5</accession>
<dbReference type="InterPro" id="IPR036388">
    <property type="entry name" value="WH-like_DNA-bd_sf"/>
</dbReference>
<evidence type="ECO:0000256" key="1">
    <source>
        <dbReference type="ARBA" id="ARBA00009437"/>
    </source>
</evidence>
<dbReference type="Gene3D" id="3.40.190.10">
    <property type="entry name" value="Periplasmic binding protein-like II"/>
    <property type="match status" value="2"/>
</dbReference>
<dbReference type="SUPFAM" id="SSF46785">
    <property type="entry name" value="Winged helix' DNA-binding domain"/>
    <property type="match status" value="1"/>
</dbReference>
<dbReference type="EMBL" id="SSTM01000005">
    <property type="protein sequence ID" value="TJW09960.1"/>
    <property type="molecule type" value="Genomic_DNA"/>
</dbReference>
<dbReference type="GO" id="GO:0003700">
    <property type="term" value="F:DNA-binding transcription factor activity"/>
    <property type="evidence" value="ECO:0007669"/>
    <property type="project" value="InterPro"/>
</dbReference>
<comment type="similarity">
    <text evidence="1">Belongs to the LysR transcriptional regulatory family.</text>
</comment>
<dbReference type="OrthoDB" id="3183195at2"/>
<dbReference type="PROSITE" id="PS50931">
    <property type="entry name" value="HTH_LYSR"/>
    <property type="match status" value="1"/>
</dbReference>